<gene>
    <name evidence="1" type="ORF">PFFVO_01849</name>
</gene>
<reference evidence="1 2" key="1">
    <citation type="submission" date="2013-02" db="EMBL/GenBank/DDBJ databases">
        <title>The Genome Annotation of Plasmodium falciparum Vietnam Oak-Knoll (FVO).</title>
        <authorList>
            <consortium name="The Broad Institute Genome Sequencing Platform"/>
            <consortium name="The Broad Institute Genome Sequencing Center for Infectious Disease"/>
            <person name="Neafsey D."/>
            <person name="Hoffman S."/>
            <person name="Volkman S."/>
            <person name="Rosenthal P."/>
            <person name="Walker B."/>
            <person name="Young S.K."/>
            <person name="Zeng Q."/>
            <person name="Gargeya S."/>
            <person name="Fitzgerald M."/>
            <person name="Haas B."/>
            <person name="Abouelleil A."/>
            <person name="Allen A.W."/>
            <person name="Alvarado L."/>
            <person name="Arachchi H.M."/>
            <person name="Berlin A.M."/>
            <person name="Chapman S.B."/>
            <person name="Gainer-Dewar J."/>
            <person name="Goldberg J."/>
            <person name="Griggs A."/>
            <person name="Gujja S."/>
            <person name="Hansen M."/>
            <person name="Howarth C."/>
            <person name="Imamovic A."/>
            <person name="Ireland A."/>
            <person name="Larimer J."/>
            <person name="McCowan C."/>
            <person name="Murphy C."/>
            <person name="Pearson M."/>
            <person name="Poon T.W."/>
            <person name="Priest M."/>
            <person name="Roberts A."/>
            <person name="Saif S."/>
            <person name="Shea T."/>
            <person name="Sisk P."/>
            <person name="Sykes S."/>
            <person name="Wortman J."/>
            <person name="Nusbaum C."/>
            <person name="Birren B."/>
        </authorList>
    </citation>
    <scope>NUCLEOTIDE SEQUENCE [LARGE SCALE GENOMIC DNA]</scope>
    <source>
        <strain evidence="2">Vietnam Oak-Knoll (FVO)</strain>
    </source>
</reference>
<accession>A0A024V8Z8</accession>
<dbReference type="AlphaFoldDB" id="A0A024V8Z8"/>
<evidence type="ECO:0000313" key="1">
    <source>
        <dbReference type="EMBL" id="ETW19276.1"/>
    </source>
</evidence>
<proteinExistence type="predicted"/>
<organism evidence="1 2">
    <name type="scientific">Plasmodium falciparum Vietnam Oak-Knoll</name>
    <name type="common">FVO</name>
    <dbReference type="NCBI Taxonomy" id="1036723"/>
    <lineage>
        <taxon>Eukaryota</taxon>
        <taxon>Sar</taxon>
        <taxon>Alveolata</taxon>
        <taxon>Apicomplexa</taxon>
        <taxon>Aconoidasida</taxon>
        <taxon>Haemosporida</taxon>
        <taxon>Plasmodiidae</taxon>
        <taxon>Plasmodium</taxon>
        <taxon>Plasmodium (Laverania)</taxon>
    </lineage>
</organism>
<dbReference type="Proteomes" id="UP000030690">
    <property type="component" value="Unassembled WGS sequence"/>
</dbReference>
<sequence>MDPANINNNTKMLKEIKRFNLKKSTDIYLKIEKEHFLIISYCDDKIEGLFYIIIHNLQNDESEYIEKNISEYIIKNEIKKSIQCITLNKKYIVLLFNTNDIIILENLNLNNNYEVFKYLNENKTDKLKYFNKKSLREIEYYISSYEDMNIELDKDNDINELYNNNNNNNNNNNKSNHNNYLNIFHKNNKINENIGQIENIKYKDGSSKRIITKWKNTFTITLEKYVFVCCQHEKDSWTFLKYMSPNKIDKALCISDFNFLLIQKSNQLFIQEFDKDNFNENIIDIKILRRQHIDISVLFFFPYNDFIYIIDKTGILWVNKN</sequence>
<evidence type="ECO:0000313" key="2">
    <source>
        <dbReference type="Proteomes" id="UP000030690"/>
    </source>
</evidence>
<dbReference type="EMBL" id="KI925068">
    <property type="protein sequence ID" value="ETW19276.1"/>
    <property type="molecule type" value="Genomic_DNA"/>
</dbReference>
<name>A0A024V8Z8_PLAFA</name>
<reference evidence="1 2" key="2">
    <citation type="submission" date="2013-02" db="EMBL/GenBank/DDBJ databases">
        <title>The Genome Sequence of Plasmodium falciparum Vietnam Oak-Knoll (FVO).</title>
        <authorList>
            <consortium name="The Broad Institute Genome Sequencing Platform"/>
            <consortium name="The Broad Institute Genome Sequencing Center for Infectious Disease"/>
            <person name="Neafsey D."/>
            <person name="Cheeseman I."/>
            <person name="Volkman S."/>
            <person name="Adams J."/>
            <person name="Walker B."/>
            <person name="Young S.K."/>
            <person name="Zeng Q."/>
            <person name="Gargeya S."/>
            <person name="Fitzgerald M."/>
            <person name="Haas B."/>
            <person name="Abouelleil A."/>
            <person name="Alvarado L."/>
            <person name="Arachchi H.M."/>
            <person name="Berlin A.M."/>
            <person name="Chapman S.B."/>
            <person name="Dewar J."/>
            <person name="Goldberg J."/>
            <person name="Griggs A."/>
            <person name="Gujja S."/>
            <person name="Hansen M."/>
            <person name="Howarth C."/>
            <person name="Imamovic A."/>
            <person name="Larimer J."/>
            <person name="McCowan C."/>
            <person name="Murphy C."/>
            <person name="Neiman D."/>
            <person name="Pearson M."/>
            <person name="Priest M."/>
            <person name="Roberts A."/>
            <person name="Saif S."/>
            <person name="Shea T."/>
            <person name="Sisk P."/>
            <person name="Sykes S."/>
            <person name="Wortman J."/>
            <person name="Nusbaum C."/>
            <person name="Birren B."/>
        </authorList>
    </citation>
    <scope>NUCLEOTIDE SEQUENCE [LARGE SCALE GENOMIC DNA]</scope>
    <source>
        <strain evidence="2">Vietnam Oak-Knoll (FVO)</strain>
    </source>
</reference>
<protein>
    <submittedName>
        <fullName evidence="1">Uncharacterized protein</fullName>
    </submittedName>
</protein>